<evidence type="ECO:0000313" key="1">
    <source>
        <dbReference type="EMBL" id="AXT46627.1"/>
    </source>
</evidence>
<reference evidence="1 2" key="1">
    <citation type="submission" date="2018-08" db="EMBL/GenBank/DDBJ databases">
        <title>Complete genome sequence of JP2-74.</title>
        <authorList>
            <person name="Wu L."/>
        </authorList>
    </citation>
    <scope>NUCLEOTIDE SEQUENCE [LARGE SCALE GENOMIC DNA]</scope>
    <source>
        <strain evidence="1 2">JP2-74</strain>
    </source>
</reference>
<sequence length="157" mass="15712">MSLQTRITALVQAISADIKALTTAQGSLAALNTSQKTSLVAAINELQALAGGGAVIDDTAASAGKAYSSAKVVQLLADLKSQILGGASSAYDTLLEIEQKLGADDNAIAGLLAAVNARISYADAQTLTAQQKATACANIGIGDPDTDFVAAYNAGKA</sequence>
<organism evidence="1 2">
    <name type="scientific">Chromobacterium rhizoryzae</name>
    <dbReference type="NCBI Taxonomy" id="1778675"/>
    <lineage>
        <taxon>Bacteria</taxon>
        <taxon>Pseudomonadati</taxon>
        <taxon>Pseudomonadota</taxon>
        <taxon>Betaproteobacteria</taxon>
        <taxon>Neisseriales</taxon>
        <taxon>Chromobacteriaceae</taxon>
        <taxon>Chromobacterium</taxon>
    </lineage>
</organism>
<accession>A0AAD0RQE0</accession>
<dbReference type="Proteomes" id="UP000259465">
    <property type="component" value="Chromosome"/>
</dbReference>
<dbReference type="RefSeq" id="WP_118267631.1">
    <property type="nucleotide sequence ID" value="NZ_CP031968.1"/>
</dbReference>
<keyword evidence="2" id="KW-1185">Reference proteome</keyword>
<dbReference type="EMBL" id="CP031968">
    <property type="protein sequence ID" value="AXT46627.1"/>
    <property type="molecule type" value="Genomic_DNA"/>
</dbReference>
<evidence type="ECO:0000313" key="2">
    <source>
        <dbReference type="Proteomes" id="UP000259465"/>
    </source>
</evidence>
<proteinExistence type="predicted"/>
<name>A0AAD0RQE0_9NEIS</name>
<dbReference type="AlphaFoldDB" id="A0AAD0RQE0"/>
<gene>
    <name evidence="1" type="ORF">D1345_10680</name>
</gene>
<dbReference type="KEGG" id="crz:D1345_10680"/>
<protein>
    <submittedName>
        <fullName evidence="1">Uncharacterized protein</fullName>
    </submittedName>
</protein>